<dbReference type="Proteomes" id="UP001202831">
    <property type="component" value="Unassembled WGS sequence"/>
</dbReference>
<reference evidence="2 3" key="1">
    <citation type="submission" date="2022-01" db="EMBL/GenBank/DDBJ databases">
        <title>Whole genome-based taxonomy of the Shewanellaceae.</title>
        <authorList>
            <person name="Martin-Rodriguez A.J."/>
        </authorList>
    </citation>
    <scope>NUCLEOTIDE SEQUENCE [LARGE SCALE GENOMIC DNA]</scope>
    <source>
        <strain evidence="2 3">DSM 21332</strain>
    </source>
</reference>
<feature type="domain" description="STAS" evidence="1">
    <location>
        <begin position="40"/>
        <end position="93"/>
    </location>
</feature>
<evidence type="ECO:0000313" key="2">
    <source>
        <dbReference type="EMBL" id="MCL2914432.1"/>
    </source>
</evidence>
<proteinExistence type="predicted"/>
<gene>
    <name evidence="2" type="ORF">L2725_11720</name>
</gene>
<evidence type="ECO:0000313" key="3">
    <source>
        <dbReference type="Proteomes" id="UP001202831"/>
    </source>
</evidence>
<sequence>MIEFNAEANTCRVSGTLDQQDVVSLWPDRHKLLSPQIDRLDLSALSYSDSAGIAFLLALWRLHRQSGHTLTLTAPSEQVARLIALYDLQACFE</sequence>
<dbReference type="RefSeq" id="WP_248936667.1">
    <property type="nucleotide sequence ID" value="NZ_JAKIKT010000004.1"/>
</dbReference>
<dbReference type="EMBL" id="JAKIKT010000004">
    <property type="protein sequence ID" value="MCL2914432.1"/>
    <property type="molecule type" value="Genomic_DNA"/>
</dbReference>
<organism evidence="2 3">
    <name type="scientific">Shewanella corallii</name>
    <dbReference type="NCBI Taxonomy" id="560080"/>
    <lineage>
        <taxon>Bacteria</taxon>
        <taxon>Pseudomonadati</taxon>
        <taxon>Pseudomonadota</taxon>
        <taxon>Gammaproteobacteria</taxon>
        <taxon>Alteromonadales</taxon>
        <taxon>Shewanellaceae</taxon>
        <taxon>Shewanella</taxon>
    </lineage>
</organism>
<dbReference type="InterPro" id="IPR036513">
    <property type="entry name" value="STAS_dom_sf"/>
</dbReference>
<dbReference type="PROSITE" id="PS50801">
    <property type="entry name" value="STAS"/>
    <property type="match status" value="1"/>
</dbReference>
<dbReference type="Pfam" id="PF13466">
    <property type="entry name" value="STAS_2"/>
    <property type="match status" value="1"/>
</dbReference>
<comment type="caution">
    <text evidence="2">The sequence shown here is derived from an EMBL/GenBank/DDBJ whole genome shotgun (WGS) entry which is preliminary data.</text>
</comment>
<dbReference type="InterPro" id="IPR002645">
    <property type="entry name" value="STAS_dom"/>
</dbReference>
<protein>
    <submittedName>
        <fullName evidence="2">STAS domain-containing protein</fullName>
    </submittedName>
</protein>
<keyword evidence="3" id="KW-1185">Reference proteome</keyword>
<dbReference type="Gene3D" id="3.30.750.24">
    <property type="entry name" value="STAS domain"/>
    <property type="match status" value="1"/>
</dbReference>
<evidence type="ECO:0000259" key="1">
    <source>
        <dbReference type="PROSITE" id="PS50801"/>
    </source>
</evidence>
<dbReference type="PANTHER" id="PTHR35849">
    <property type="entry name" value="BLR2341 PROTEIN"/>
    <property type="match status" value="1"/>
</dbReference>
<dbReference type="SUPFAM" id="SSF52091">
    <property type="entry name" value="SpoIIaa-like"/>
    <property type="match status" value="1"/>
</dbReference>
<dbReference type="InterPro" id="IPR052746">
    <property type="entry name" value="MlaB_ABC_Transporter"/>
</dbReference>
<name>A0ABT0N7S8_9GAMM</name>
<dbReference type="PANTHER" id="PTHR35849:SF1">
    <property type="entry name" value="INTERMEMBRANE PHOSPHOLIPID TRANSPORT SYSTEM BINDING PROTEIN MLAB"/>
    <property type="match status" value="1"/>
</dbReference>
<dbReference type="CDD" id="cd07043">
    <property type="entry name" value="STAS_anti-anti-sigma_factors"/>
    <property type="match status" value="1"/>
</dbReference>
<accession>A0ABT0N7S8</accession>
<dbReference type="InterPro" id="IPR058548">
    <property type="entry name" value="MlaB-like_STAS"/>
</dbReference>